<feature type="domain" description="3CxxC-type" evidence="9">
    <location>
        <begin position="127"/>
        <end position="239"/>
    </location>
</feature>
<feature type="compositionally biased region" description="Acidic residues" evidence="8">
    <location>
        <begin position="277"/>
        <end position="289"/>
    </location>
</feature>
<dbReference type="InterPro" id="IPR026096">
    <property type="entry name" value="R-trans_p"/>
</dbReference>
<dbReference type="SMART" id="SM01328">
    <property type="entry name" value="zf-3CxxC"/>
    <property type="match status" value="1"/>
</dbReference>
<feature type="compositionally biased region" description="Low complexity" evidence="8">
    <location>
        <begin position="320"/>
        <end position="349"/>
    </location>
</feature>
<keyword evidence="7" id="KW-0472">Membrane</keyword>
<dbReference type="InterPro" id="IPR027377">
    <property type="entry name" value="ZAR1/RTP1-5-like_Znf-3CxxC"/>
</dbReference>
<evidence type="ECO:0000256" key="7">
    <source>
        <dbReference type="ARBA" id="ARBA00023136"/>
    </source>
</evidence>
<dbReference type="Pfam" id="PF13695">
    <property type="entry name" value="Zn_ribbon_3CxxC"/>
    <property type="match status" value="1"/>
</dbReference>
<feature type="compositionally biased region" description="Low complexity" evidence="8">
    <location>
        <begin position="29"/>
        <end position="52"/>
    </location>
</feature>
<dbReference type="EMBL" id="SDOV01000007">
    <property type="protein sequence ID" value="KAH7639215.1"/>
    <property type="molecule type" value="Genomic_DNA"/>
</dbReference>
<gene>
    <name evidence="10" type="ORF">HUG17_3248</name>
</gene>
<keyword evidence="3" id="KW-0479">Metal-binding</keyword>
<name>A0A9D4NX57_DERFA</name>
<comment type="caution">
    <text evidence="10">The sequence shown here is derived from an EMBL/GenBank/DDBJ whole genome shotgun (WGS) entry which is preliminary data.</text>
</comment>
<dbReference type="GO" id="GO:0031849">
    <property type="term" value="F:olfactory receptor binding"/>
    <property type="evidence" value="ECO:0007669"/>
    <property type="project" value="TreeGrafter"/>
</dbReference>
<dbReference type="GO" id="GO:0051205">
    <property type="term" value="P:protein insertion into membrane"/>
    <property type="evidence" value="ECO:0007669"/>
    <property type="project" value="TreeGrafter"/>
</dbReference>
<evidence type="ECO:0000313" key="10">
    <source>
        <dbReference type="EMBL" id="KAH7639215.1"/>
    </source>
</evidence>
<evidence type="ECO:0000256" key="3">
    <source>
        <dbReference type="ARBA" id="ARBA00022723"/>
    </source>
</evidence>
<dbReference type="Proteomes" id="UP000828236">
    <property type="component" value="Unassembled WGS sequence"/>
</dbReference>
<keyword evidence="4" id="KW-0863">Zinc-finger</keyword>
<keyword evidence="2" id="KW-0812">Transmembrane</keyword>
<dbReference type="PANTHER" id="PTHR14402:SF10">
    <property type="entry name" value="3CXXC-TYPE DOMAIN-CONTAINING PROTEIN"/>
    <property type="match status" value="1"/>
</dbReference>
<dbReference type="AlphaFoldDB" id="A0A9D4NX57"/>
<reference evidence="10" key="2">
    <citation type="journal article" date="2021" name="World Allergy Organ. J.">
        <title>Chromosome-level assembly of Dermatophagoides farinae genome and transcriptome reveals two novel allergens Der f 37 and Der f 39.</title>
        <authorList>
            <person name="Chen J."/>
            <person name="Cai Z."/>
            <person name="Fan D."/>
            <person name="Hu J."/>
            <person name="Hou Y."/>
            <person name="He Y."/>
            <person name="Zhang Z."/>
            <person name="Zhao Z."/>
            <person name="Gao P."/>
            <person name="Hu W."/>
            <person name="Sun J."/>
            <person name="Li J."/>
            <person name="Ji K."/>
        </authorList>
    </citation>
    <scope>NUCLEOTIDE SEQUENCE</scope>
    <source>
        <strain evidence="10">JKM2019</strain>
    </source>
</reference>
<dbReference type="GO" id="GO:0016020">
    <property type="term" value="C:membrane"/>
    <property type="evidence" value="ECO:0007669"/>
    <property type="project" value="UniProtKB-SubCell"/>
</dbReference>
<dbReference type="PANTHER" id="PTHR14402">
    <property type="entry name" value="RECEPTOR TRANSPORTING PROTEIN"/>
    <property type="match status" value="1"/>
</dbReference>
<proteinExistence type="predicted"/>
<evidence type="ECO:0000256" key="2">
    <source>
        <dbReference type="ARBA" id="ARBA00022692"/>
    </source>
</evidence>
<feature type="region of interest" description="Disordered" evidence="8">
    <location>
        <begin position="268"/>
        <end position="349"/>
    </location>
</feature>
<evidence type="ECO:0000259" key="9">
    <source>
        <dbReference type="SMART" id="SM01328"/>
    </source>
</evidence>
<evidence type="ECO:0000256" key="8">
    <source>
        <dbReference type="SAM" id="MobiDB-lite"/>
    </source>
</evidence>
<evidence type="ECO:0000256" key="5">
    <source>
        <dbReference type="ARBA" id="ARBA00022833"/>
    </source>
</evidence>
<reference evidence="10" key="1">
    <citation type="submission" date="2020-06" db="EMBL/GenBank/DDBJ databases">
        <authorList>
            <person name="Ji K."/>
            <person name="Li J."/>
        </authorList>
    </citation>
    <scope>NUCLEOTIDE SEQUENCE</scope>
    <source>
        <strain evidence="10">JKM2019</strain>
        <tissue evidence="10">Whole body</tissue>
    </source>
</reference>
<keyword evidence="6" id="KW-1133">Transmembrane helix</keyword>
<evidence type="ECO:0000256" key="6">
    <source>
        <dbReference type="ARBA" id="ARBA00022989"/>
    </source>
</evidence>
<organism evidence="10">
    <name type="scientific">Dermatophagoides farinae</name>
    <name type="common">American house dust mite</name>
    <dbReference type="NCBI Taxonomy" id="6954"/>
    <lineage>
        <taxon>Eukaryota</taxon>
        <taxon>Metazoa</taxon>
        <taxon>Ecdysozoa</taxon>
        <taxon>Arthropoda</taxon>
        <taxon>Chelicerata</taxon>
        <taxon>Arachnida</taxon>
        <taxon>Acari</taxon>
        <taxon>Acariformes</taxon>
        <taxon>Sarcoptiformes</taxon>
        <taxon>Astigmata</taxon>
        <taxon>Psoroptidia</taxon>
        <taxon>Analgoidea</taxon>
        <taxon>Pyroglyphidae</taxon>
        <taxon>Dermatophagoidinae</taxon>
        <taxon>Dermatophagoides</taxon>
    </lineage>
</organism>
<protein>
    <submittedName>
        <fullName evidence="10">Zinc-binding domain containing protein</fullName>
    </submittedName>
</protein>
<comment type="subcellular location">
    <subcellularLocation>
        <location evidence="1">Membrane</location>
        <topology evidence="1">Single-pass membrane protein</topology>
    </subcellularLocation>
</comment>
<accession>A0A9D4NX57</accession>
<evidence type="ECO:0000256" key="1">
    <source>
        <dbReference type="ARBA" id="ARBA00004167"/>
    </source>
</evidence>
<keyword evidence="5" id="KW-0862">Zinc</keyword>
<evidence type="ECO:0000256" key="4">
    <source>
        <dbReference type="ARBA" id="ARBA00022771"/>
    </source>
</evidence>
<sequence>MPQLLNQTSTTIDGYANTVSSSSSYQPMTTVSPTTTISSPTLSSPSPSSSSVYYTPIPKTSLKELYAGLGVYYNSVPWNQSFGMERVWMSEFRRVFSQFFTELWSIQPVDKKPTTHSNIRLHMFVDSAKVRFCCERCSHSWTSMKGRVVFWFNLLQPNFKVGIVAIKLFGQRCDSCNLDNSFEQPMWYPEEVTKVLMNLYNRVGQIFYGFEKTKYERQRRMGKPRTQHNKMLCQACQEGICLNRPGSSNIGGRYNGENHIVVTEIKNEIQQNNHIDDNDDTNDDDENIENNESLKISAELESKETPDDNDDQGSEDSGMNDNGSTTTIDSNDSNTFLSSSSSSTSLSIS</sequence>
<dbReference type="GO" id="GO:0006612">
    <property type="term" value="P:protein targeting to membrane"/>
    <property type="evidence" value="ECO:0007669"/>
    <property type="project" value="TreeGrafter"/>
</dbReference>
<dbReference type="GO" id="GO:0008270">
    <property type="term" value="F:zinc ion binding"/>
    <property type="evidence" value="ECO:0007669"/>
    <property type="project" value="UniProtKB-KW"/>
</dbReference>
<feature type="region of interest" description="Disordered" evidence="8">
    <location>
        <begin position="20"/>
        <end position="52"/>
    </location>
</feature>